<feature type="domain" description="Nitroreductase" evidence="1">
    <location>
        <begin position="15"/>
        <end position="181"/>
    </location>
</feature>
<dbReference type="Proteomes" id="UP001652503">
    <property type="component" value="Unassembled WGS sequence"/>
</dbReference>
<dbReference type="NCBIfam" id="TIGR02476">
    <property type="entry name" value="BluB"/>
    <property type="match status" value="1"/>
</dbReference>
<reference evidence="2 3" key="1">
    <citation type="submission" date="2022-10" db="EMBL/GenBank/DDBJ databases">
        <title>Defluviimonas sp. nov., isolated from ocean surface water.</title>
        <authorList>
            <person name="He W."/>
            <person name="Wang L."/>
            <person name="Zhang D.-F."/>
        </authorList>
    </citation>
    <scope>NUCLEOTIDE SEQUENCE [LARGE SCALE GENOMIC DNA]</scope>
    <source>
        <strain evidence="2 3">WL0075</strain>
    </source>
</reference>
<dbReference type="InterPro" id="IPR029479">
    <property type="entry name" value="Nitroreductase"/>
</dbReference>
<protein>
    <submittedName>
        <fullName evidence="2">5,6-dimethylbenzimidazole synthase</fullName>
        <ecNumber evidence="2">1.13.11.79</ecNumber>
    </submittedName>
</protein>
<dbReference type="SUPFAM" id="SSF55469">
    <property type="entry name" value="FMN-dependent nitroreductase-like"/>
    <property type="match status" value="1"/>
</dbReference>
<name>A0ABT2YYN5_9RHOB</name>
<dbReference type="InterPro" id="IPR012825">
    <property type="entry name" value="BluB"/>
</dbReference>
<comment type="caution">
    <text evidence="2">The sequence shown here is derived from an EMBL/GenBank/DDBJ whole genome shotgun (WGS) entry which is preliminary data.</text>
</comment>
<dbReference type="RefSeq" id="WP_263720467.1">
    <property type="nucleotide sequence ID" value="NZ_JAOWLA010000003.1"/>
</dbReference>
<dbReference type="PANTHER" id="PTHR23026:SF123">
    <property type="entry name" value="NAD(P)H NITROREDUCTASE RV3131-RELATED"/>
    <property type="match status" value="1"/>
</dbReference>
<evidence type="ECO:0000313" key="2">
    <source>
        <dbReference type="EMBL" id="MCV2863999.1"/>
    </source>
</evidence>
<dbReference type="InterPro" id="IPR000415">
    <property type="entry name" value="Nitroreductase-like"/>
</dbReference>
<dbReference type="Gene3D" id="3.40.109.10">
    <property type="entry name" value="NADH Oxidase"/>
    <property type="match status" value="1"/>
</dbReference>
<evidence type="ECO:0000259" key="1">
    <source>
        <dbReference type="Pfam" id="PF00881"/>
    </source>
</evidence>
<dbReference type="InterPro" id="IPR050627">
    <property type="entry name" value="Nitroreductase/BluB"/>
</dbReference>
<dbReference type="Pfam" id="PF00881">
    <property type="entry name" value="Nitroreductase"/>
    <property type="match status" value="1"/>
</dbReference>
<evidence type="ECO:0000313" key="3">
    <source>
        <dbReference type="Proteomes" id="UP001652503"/>
    </source>
</evidence>
<keyword evidence="3" id="KW-1185">Reference proteome</keyword>
<accession>A0ABT2YYN5</accession>
<dbReference type="EC" id="1.13.11.79" evidence="2"/>
<proteinExistence type="predicted"/>
<dbReference type="PANTHER" id="PTHR23026">
    <property type="entry name" value="NADPH NITROREDUCTASE"/>
    <property type="match status" value="1"/>
</dbReference>
<organism evidence="2 3">
    <name type="scientific">Albidovulum sediminicola</name>
    <dbReference type="NCBI Taxonomy" id="2984331"/>
    <lineage>
        <taxon>Bacteria</taxon>
        <taxon>Pseudomonadati</taxon>
        <taxon>Pseudomonadota</taxon>
        <taxon>Alphaproteobacteria</taxon>
        <taxon>Rhodobacterales</taxon>
        <taxon>Paracoccaceae</taxon>
        <taxon>Albidovulum</taxon>
    </lineage>
</organism>
<keyword evidence="2" id="KW-0560">Oxidoreductase</keyword>
<dbReference type="GO" id="GO:0102919">
    <property type="term" value="F:5,6-dimethylbenzimidazole synthase activity"/>
    <property type="evidence" value="ECO:0007669"/>
    <property type="project" value="UniProtKB-EC"/>
</dbReference>
<gene>
    <name evidence="2" type="primary">bluB</name>
    <name evidence="2" type="ORF">OE647_04500</name>
</gene>
<sequence length="207" mass="23206">MNFTSDEAETLSRILKWRRDVRHFRTDPVPEPILLGLRQAMAAAPSVGNARPWRVIRVKDKDLRAAVRAIFERCNADAAAAYDDATRSEYLQLKLAGLDAAPEHLAVFTETDPEAGRGLGRRTMPETLHQSTAMAIHTLWLAARAQNLGLGMVSILEPSAVETLFAVPDGWEFSAYLCLGWPEFTDDTPLLHRTGWQENQPTEWVVR</sequence>
<dbReference type="EMBL" id="JAOWLA010000003">
    <property type="protein sequence ID" value="MCV2863999.1"/>
    <property type="molecule type" value="Genomic_DNA"/>
</dbReference>